<dbReference type="RefSeq" id="WP_180286303.1">
    <property type="nucleotide sequence ID" value="NZ_JABFDB010000041.1"/>
</dbReference>
<sequence length="85" mass="8867">MLSRDLLNLMNALSRKRDAFQGQIFYGAPEAAALVACVAAMAEDAAALERQLVPHTARTAAPDGVIDLAARRHRPIAPTGGGDAA</sequence>
<comment type="caution">
    <text evidence="1">The sequence shown here is derived from an EMBL/GenBank/DDBJ whole genome shotgun (WGS) entry which is preliminary data.</text>
</comment>
<evidence type="ECO:0000313" key="1">
    <source>
        <dbReference type="EMBL" id="NYZ24525.1"/>
    </source>
</evidence>
<accession>A0ABX2TJK4</accession>
<evidence type="ECO:0000313" key="2">
    <source>
        <dbReference type="Proteomes" id="UP000584642"/>
    </source>
</evidence>
<organism evidence="1 2">
    <name type="scientific">Azospirillum oleiclasticum</name>
    <dbReference type="NCBI Taxonomy" id="2735135"/>
    <lineage>
        <taxon>Bacteria</taxon>
        <taxon>Pseudomonadati</taxon>
        <taxon>Pseudomonadota</taxon>
        <taxon>Alphaproteobacteria</taxon>
        <taxon>Rhodospirillales</taxon>
        <taxon>Azospirillaceae</taxon>
        <taxon>Azospirillum</taxon>
    </lineage>
</organism>
<reference evidence="1 2" key="1">
    <citation type="submission" date="2020-05" db="EMBL/GenBank/DDBJ databases">
        <title>Azospirillum oleiclasticum sp. nov, a nitrogen-fixing and heavy crude oil-emulsifying bacterium isolated from the crude oil of Yumen Oilfield.</title>
        <authorList>
            <person name="Wu D."/>
            <person name="Cai M."/>
            <person name="Zhang X."/>
        </authorList>
    </citation>
    <scope>NUCLEOTIDE SEQUENCE [LARGE SCALE GENOMIC DNA]</scope>
    <source>
        <strain evidence="1 2">ROY-1-1-2</strain>
    </source>
</reference>
<protein>
    <submittedName>
        <fullName evidence="1">Uncharacterized protein</fullName>
    </submittedName>
</protein>
<name>A0ABX2TJK4_9PROT</name>
<dbReference type="Proteomes" id="UP000584642">
    <property type="component" value="Unassembled WGS sequence"/>
</dbReference>
<gene>
    <name evidence="1" type="ORF">HND93_32885</name>
</gene>
<dbReference type="EMBL" id="JABFDB010000041">
    <property type="protein sequence ID" value="NYZ24525.1"/>
    <property type="molecule type" value="Genomic_DNA"/>
</dbReference>
<keyword evidence="2" id="KW-1185">Reference proteome</keyword>
<proteinExistence type="predicted"/>